<organism evidence="1 2">
    <name type="scientific">Streptomyces cinnamoneus</name>
    <name type="common">Streptoverticillium cinnamoneum</name>
    <dbReference type="NCBI Taxonomy" id="53446"/>
    <lineage>
        <taxon>Bacteria</taxon>
        <taxon>Bacillati</taxon>
        <taxon>Actinomycetota</taxon>
        <taxon>Actinomycetes</taxon>
        <taxon>Kitasatosporales</taxon>
        <taxon>Streptomycetaceae</taxon>
        <taxon>Streptomyces</taxon>
        <taxon>Streptomyces cinnamoneus group</taxon>
    </lineage>
</organism>
<keyword evidence="2" id="KW-1185">Reference proteome</keyword>
<comment type="caution">
    <text evidence="1">The sequence shown here is derived from an EMBL/GenBank/DDBJ whole genome shotgun (WGS) entry which is preliminary data.</text>
</comment>
<sequence>MGFWGYLLVGRGGARALVECPALAANRDHLVPAGAFGDGWQLWEHPEHPALGDGIDTLVRALADQTGAPALAAYVMESDCAVLVGAGPGDPSWSACLGRTTLARYMAETGLGLDELFPGPEAAAAHCAAWADAAGCAADAAELVRVLAADPEPSVETLFRELLAGLGVMEPARR</sequence>
<accession>A0A2G1XEJ9</accession>
<dbReference type="AlphaFoldDB" id="A0A2G1XEJ9"/>
<gene>
    <name evidence="1" type="ORF">BLA24_26935</name>
</gene>
<dbReference type="EMBL" id="NHZO01000154">
    <property type="protein sequence ID" value="PHQ49653.1"/>
    <property type="molecule type" value="Genomic_DNA"/>
</dbReference>
<dbReference type="OrthoDB" id="4290050at2"/>
<name>A0A2G1XEJ9_STRCJ</name>
<proteinExistence type="predicted"/>
<dbReference type="RefSeq" id="WP_099201595.1">
    <property type="nucleotide sequence ID" value="NZ_JBIRXA010000024.1"/>
</dbReference>
<reference evidence="1 2" key="1">
    <citation type="journal article" date="2017" name="Biochemistry">
        <title>Identification of the Biosynthetic Pathway for the Antibiotic Bicyclomycin.</title>
        <authorList>
            <person name="Patteson J."/>
            <person name="Cai W."/>
            <person name="Johnson R.A."/>
            <person name="Santa Maria K."/>
            <person name="Li B."/>
        </authorList>
    </citation>
    <scope>NUCLEOTIDE SEQUENCE [LARGE SCALE GENOMIC DNA]</scope>
    <source>
        <strain evidence="1 2">ATCC 21532</strain>
    </source>
</reference>
<dbReference type="Proteomes" id="UP000222531">
    <property type="component" value="Unassembled WGS sequence"/>
</dbReference>
<evidence type="ECO:0000313" key="2">
    <source>
        <dbReference type="Proteomes" id="UP000222531"/>
    </source>
</evidence>
<evidence type="ECO:0000313" key="1">
    <source>
        <dbReference type="EMBL" id="PHQ49653.1"/>
    </source>
</evidence>
<protein>
    <submittedName>
        <fullName evidence="1">Uncharacterized protein</fullName>
    </submittedName>
</protein>